<organism evidence="1 2">
    <name type="scientific">Paenibacillus alvei</name>
    <name type="common">Bacillus alvei</name>
    <dbReference type="NCBI Taxonomy" id="44250"/>
    <lineage>
        <taxon>Bacteria</taxon>
        <taxon>Bacillati</taxon>
        <taxon>Bacillota</taxon>
        <taxon>Bacilli</taxon>
        <taxon>Bacillales</taxon>
        <taxon>Paenibacillaceae</taxon>
        <taxon>Paenibacillus</taxon>
    </lineage>
</organism>
<gene>
    <name evidence="1" type="ORF">M5X12_30160</name>
</gene>
<dbReference type="InterPro" id="IPR006522">
    <property type="entry name" value="Phage_virion_morphogenesis"/>
</dbReference>
<dbReference type="Proteomes" id="UP001527181">
    <property type="component" value="Unassembled WGS sequence"/>
</dbReference>
<dbReference type="EMBL" id="JAMDNP010000116">
    <property type="protein sequence ID" value="MCY9764760.1"/>
    <property type="molecule type" value="Genomic_DNA"/>
</dbReference>
<evidence type="ECO:0000313" key="2">
    <source>
        <dbReference type="Proteomes" id="UP001527181"/>
    </source>
</evidence>
<proteinExistence type="predicted"/>
<accession>A0ABT4H6Z8</accession>
<protein>
    <submittedName>
        <fullName evidence="1">Phage virion morphogenesis protein</fullName>
    </submittedName>
</protein>
<keyword evidence="2" id="KW-1185">Reference proteome</keyword>
<evidence type="ECO:0000313" key="1">
    <source>
        <dbReference type="EMBL" id="MCY9764760.1"/>
    </source>
</evidence>
<comment type="caution">
    <text evidence="1">The sequence shown here is derived from an EMBL/GenBank/DDBJ whole genome shotgun (WGS) entry which is preliminary data.</text>
</comment>
<reference evidence="1 2" key="1">
    <citation type="submission" date="2022-05" db="EMBL/GenBank/DDBJ databases">
        <title>Genome Sequencing of Bee-Associated Microbes.</title>
        <authorList>
            <person name="Dunlap C."/>
        </authorList>
    </citation>
    <scope>NUCLEOTIDE SEQUENCE [LARGE SCALE GENOMIC DNA]</scope>
    <source>
        <strain evidence="1 2">NRRL B-04010</strain>
    </source>
</reference>
<name>A0ABT4H6Z8_PAEAL</name>
<dbReference type="Pfam" id="PF05069">
    <property type="entry name" value="Phage_tail_S"/>
    <property type="match status" value="1"/>
</dbReference>
<dbReference type="RefSeq" id="WP_268598257.1">
    <property type="nucleotide sequence ID" value="NZ_JAMDNL010000055.1"/>
</dbReference>
<sequence length="166" mass="18856">MGYSIRIEGDVRRLMRRLHQMENIDIRGVSLALSESMRTSTLDRFRSEKDPDDKSWEASIRASTENGSTLTDSARLKNSIRSSADGSGFAVGTNLVYARTHQFGEKGRQVTIRAKTSKGLIYKFGDRWIRKRQVKVNIKIPARPFLGLSEEDMLEIKSMLEAAMEE</sequence>